<dbReference type="PANTHER" id="PTHR42711">
    <property type="entry name" value="ABC TRANSPORTER ATP-BINDING PROTEIN"/>
    <property type="match status" value="1"/>
</dbReference>
<gene>
    <name evidence="7" type="primary">ccmA5</name>
    <name evidence="7" type="ORF">HSEST_1467</name>
</gene>
<comment type="similarity">
    <text evidence="1">Belongs to the ABC transporter superfamily.</text>
</comment>
<dbReference type="InterPro" id="IPR003593">
    <property type="entry name" value="AAA+_ATPase"/>
</dbReference>
<feature type="domain" description="ABC transporter" evidence="6">
    <location>
        <begin position="5"/>
        <end position="226"/>
    </location>
</feature>
<keyword evidence="3" id="KW-0547">Nucleotide-binding</keyword>
<reference evidence="7 8" key="1">
    <citation type="submission" date="2020-11" db="EMBL/GenBank/DDBJ databases">
        <title>Carbohydrate-dependent, anaerobic sulfur respiration: A novel catabolism in halophilic archaea.</title>
        <authorList>
            <person name="Sorokin D.Y."/>
            <person name="Messina E."/>
            <person name="Smedile F."/>
            <person name="La Cono V."/>
            <person name="Hallsworth J.E."/>
            <person name="Yakimov M.M."/>
        </authorList>
    </citation>
    <scope>NUCLEOTIDE SEQUENCE [LARGE SCALE GENOMIC DNA]</scope>
    <source>
        <strain evidence="7 8">HSR-Est</strain>
    </source>
</reference>
<dbReference type="RefSeq" id="WP_229120259.1">
    <property type="nucleotide sequence ID" value="NZ_CP064791.1"/>
</dbReference>
<keyword evidence="8" id="KW-1185">Reference proteome</keyword>
<dbReference type="PANTHER" id="PTHR42711:SF5">
    <property type="entry name" value="ABC TRANSPORTER ATP-BINDING PROTEIN NATA"/>
    <property type="match status" value="1"/>
</dbReference>
<dbReference type="InterPro" id="IPR027417">
    <property type="entry name" value="P-loop_NTPase"/>
</dbReference>
<dbReference type="InterPro" id="IPR003439">
    <property type="entry name" value="ABC_transporter-like_ATP-bd"/>
</dbReference>
<dbReference type="Gene3D" id="3.40.50.300">
    <property type="entry name" value="P-loop containing nucleotide triphosphate hydrolases"/>
    <property type="match status" value="1"/>
</dbReference>
<dbReference type="InterPro" id="IPR017871">
    <property type="entry name" value="ABC_transporter-like_CS"/>
</dbReference>
<dbReference type="PROSITE" id="PS00211">
    <property type="entry name" value="ABC_TRANSPORTER_1"/>
    <property type="match status" value="1"/>
</dbReference>
<keyword evidence="2" id="KW-0813">Transport</keyword>
<keyword evidence="4" id="KW-0067">ATP-binding</keyword>
<evidence type="ECO:0000256" key="1">
    <source>
        <dbReference type="ARBA" id="ARBA00005417"/>
    </source>
</evidence>
<dbReference type="SUPFAM" id="SSF52540">
    <property type="entry name" value="P-loop containing nucleoside triphosphate hydrolases"/>
    <property type="match status" value="1"/>
</dbReference>
<dbReference type="Proteomes" id="UP000663292">
    <property type="component" value="Chromosome"/>
</dbReference>
<dbReference type="SMART" id="SM00382">
    <property type="entry name" value="AAA"/>
    <property type="match status" value="1"/>
</dbReference>
<evidence type="ECO:0000256" key="3">
    <source>
        <dbReference type="ARBA" id="ARBA00022741"/>
    </source>
</evidence>
<dbReference type="GO" id="GO:0016887">
    <property type="term" value="F:ATP hydrolysis activity"/>
    <property type="evidence" value="ECO:0007669"/>
    <property type="project" value="InterPro"/>
</dbReference>
<feature type="region of interest" description="Disordered" evidence="5">
    <location>
        <begin position="297"/>
        <end position="319"/>
    </location>
</feature>
<sequence>MTDVVVASDVARSYGDTVALDGVSLTVGEGDVLGLVGPNGAGKTTLVRALTGTTDAEGTVRLFGESPQSVDRSRIGLLPQSFDPPARLSARELITYYGGLYDHSRETNAVLADVGLEDAAETAYENLSGGQKRRVCVGVTLVNDPDLLVLDEPTTGIDPAGRRAVWRLLEGLTDGGTTIVLTTHYMAEVERLADRVGLLADGRLLALDSPDALIERYGERPRLVIDLTDELTGAPSIGFETTVRDGQLVVHDVSPTEIGRVVDRLAAAGVEPESLAWREPDMEDVYLEIADTAVGYSGDPVDPAELDAGGPVRADGGEP</sequence>
<protein>
    <submittedName>
        <fullName evidence="7">ABC-type multidrug transport system, ATPase component</fullName>
    </submittedName>
</protein>
<evidence type="ECO:0000259" key="6">
    <source>
        <dbReference type="PROSITE" id="PS50893"/>
    </source>
</evidence>
<organism evidence="7 8">
    <name type="scientific">Halapricum desulfuricans</name>
    <dbReference type="NCBI Taxonomy" id="2841257"/>
    <lineage>
        <taxon>Archaea</taxon>
        <taxon>Methanobacteriati</taxon>
        <taxon>Methanobacteriota</taxon>
        <taxon>Stenosarchaea group</taxon>
        <taxon>Halobacteria</taxon>
        <taxon>Halobacteriales</taxon>
        <taxon>Haloarculaceae</taxon>
        <taxon>Halapricum</taxon>
    </lineage>
</organism>
<dbReference type="AlphaFoldDB" id="A0A897NY34"/>
<dbReference type="EMBL" id="CP064791">
    <property type="protein sequence ID" value="QSG14996.1"/>
    <property type="molecule type" value="Genomic_DNA"/>
</dbReference>
<dbReference type="CDD" id="cd03230">
    <property type="entry name" value="ABC_DR_subfamily_A"/>
    <property type="match status" value="1"/>
</dbReference>
<dbReference type="PROSITE" id="PS50893">
    <property type="entry name" value="ABC_TRANSPORTER_2"/>
    <property type="match status" value="1"/>
</dbReference>
<evidence type="ECO:0000256" key="2">
    <source>
        <dbReference type="ARBA" id="ARBA00022448"/>
    </source>
</evidence>
<evidence type="ECO:0000256" key="4">
    <source>
        <dbReference type="ARBA" id="ARBA00022840"/>
    </source>
</evidence>
<evidence type="ECO:0000256" key="5">
    <source>
        <dbReference type="SAM" id="MobiDB-lite"/>
    </source>
</evidence>
<dbReference type="Pfam" id="PF00005">
    <property type="entry name" value="ABC_tran"/>
    <property type="match status" value="1"/>
</dbReference>
<proteinExistence type="inferred from homology"/>
<dbReference type="GO" id="GO:0005524">
    <property type="term" value="F:ATP binding"/>
    <property type="evidence" value="ECO:0007669"/>
    <property type="project" value="UniProtKB-KW"/>
</dbReference>
<evidence type="ECO:0000313" key="7">
    <source>
        <dbReference type="EMBL" id="QSG14996.1"/>
    </source>
</evidence>
<accession>A0A897NY34</accession>
<dbReference type="InterPro" id="IPR050763">
    <property type="entry name" value="ABC_transporter_ATP-binding"/>
</dbReference>
<dbReference type="GeneID" id="68858106"/>
<name>A0A897NY34_9EURY</name>
<evidence type="ECO:0000313" key="8">
    <source>
        <dbReference type="Proteomes" id="UP000663292"/>
    </source>
</evidence>